<feature type="compositionally biased region" description="Basic and acidic residues" evidence="5">
    <location>
        <begin position="89"/>
        <end position="98"/>
    </location>
</feature>
<dbReference type="SUPFAM" id="SSF49503">
    <property type="entry name" value="Cupredoxins"/>
    <property type="match status" value="1"/>
</dbReference>
<sequence length="157" mass="17922">MLSESTTIHWHGFKQRGTPYMDGVPFVSQCPILPGQTFQYIFNATEAGTYFWHSHIGRCWSIAKNPSSSVSQLKLIRLSCRVAESRRTVRTVDRETLSEKQPPQESVHARRPLHVADRLDGARGRRRLRRDVPLPIASSTRDSSDQRFRSLPALPPE</sequence>
<comment type="similarity">
    <text evidence="1">Belongs to the multicopper oxidase family.</text>
</comment>
<evidence type="ECO:0000259" key="6">
    <source>
        <dbReference type="Pfam" id="PF07732"/>
    </source>
</evidence>
<gene>
    <name evidence="7" type="ORF">TBRA_LOCUS4754</name>
</gene>
<dbReference type="AlphaFoldDB" id="A0A6H5I8Q3"/>
<reference evidence="7 8" key="1">
    <citation type="submission" date="2020-02" db="EMBL/GenBank/DDBJ databases">
        <authorList>
            <person name="Ferguson B K."/>
        </authorList>
    </citation>
    <scope>NUCLEOTIDE SEQUENCE [LARGE SCALE GENOMIC DNA]</scope>
</reference>
<dbReference type="InterPro" id="IPR045087">
    <property type="entry name" value="Cu-oxidase_fam"/>
</dbReference>
<dbReference type="Proteomes" id="UP000479190">
    <property type="component" value="Unassembled WGS sequence"/>
</dbReference>
<dbReference type="GO" id="GO:0006826">
    <property type="term" value="P:iron ion transport"/>
    <property type="evidence" value="ECO:0007669"/>
    <property type="project" value="TreeGrafter"/>
</dbReference>
<protein>
    <recommendedName>
        <fullName evidence="6">Plastocyanin-like domain-containing protein</fullName>
    </recommendedName>
</protein>
<dbReference type="InterPro" id="IPR011707">
    <property type="entry name" value="Cu-oxidase-like_N"/>
</dbReference>
<dbReference type="Pfam" id="PF07732">
    <property type="entry name" value="Cu-oxidase_3"/>
    <property type="match status" value="1"/>
</dbReference>
<feature type="region of interest" description="Disordered" evidence="5">
    <location>
        <begin position="89"/>
        <end position="157"/>
    </location>
</feature>
<evidence type="ECO:0000256" key="5">
    <source>
        <dbReference type="SAM" id="MobiDB-lite"/>
    </source>
</evidence>
<name>A0A6H5I8Q3_9HYME</name>
<dbReference type="EMBL" id="CADCXV010000690">
    <property type="protein sequence ID" value="CAB0032828.1"/>
    <property type="molecule type" value="Genomic_DNA"/>
</dbReference>
<dbReference type="PANTHER" id="PTHR11709:SF394">
    <property type="entry name" value="FI03373P-RELATED"/>
    <property type="match status" value="1"/>
</dbReference>
<dbReference type="PANTHER" id="PTHR11709">
    <property type="entry name" value="MULTI-COPPER OXIDASE"/>
    <property type="match status" value="1"/>
</dbReference>
<feature type="domain" description="Plastocyanin-like" evidence="6">
    <location>
        <begin position="2"/>
        <end position="57"/>
    </location>
</feature>
<keyword evidence="8" id="KW-1185">Reference proteome</keyword>
<dbReference type="GO" id="GO:0005507">
    <property type="term" value="F:copper ion binding"/>
    <property type="evidence" value="ECO:0007669"/>
    <property type="project" value="InterPro"/>
</dbReference>
<keyword evidence="3" id="KW-0560">Oxidoreductase</keyword>
<accession>A0A6H5I8Q3</accession>
<evidence type="ECO:0000256" key="3">
    <source>
        <dbReference type="ARBA" id="ARBA00023002"/>
    </source>
</evidence>
<feature type="compositionally biased region" description="Basic and acidic residues" evidence="5">
    <location>
        <begin position="114"/>
        <end position="123"/>
    </location>
</feature>
<dbReference type="OrthoDB" id="2121828at2759"/>
<proteinExistence type="inferred from homology"/>
<evidence type="ECO:0000256" key="4">
    <source>
        <dbReference type="ARBA" id="ARBA00023008"/>
    </source>
</evidence>
<dbReference type="Gene3D" id="2.60.40.420">
    <property type="entry name" value="Cupredoxins - blue copper proteins"/>
    <property type="match status" value="1"/>
</dbReference>
<keyword evidence="2" id="KW-0479">Metal-binding</keyword>
<dbReference type="GO" id="GO:0005886">
    <property type="term" value="C:plasma membrane"/>
    <property type="evidence" value="ECO:0007669"/>
    <property type="project" value="TreeGrafter"/>
</dbReference>
<dbReference type="GO" id="GO:0016491">
    <property type="term" value="F:oxidoreductase activity"/>
    <property type="evidence" value="ECO:0007669"/>
    <property type="project" value="UniProtKB-KW"/>
</dbReference>
<keyword evidence="4" id="KW-0186">Copper</keyword>
<evidence type="ECO:0000313" key="7">
    <source>
        <dbReference type="EMBL" id="CAB0032828.1"/>
    </source>
</evidence>
<dbReference type="InterPro" id="IPR008972">
    <property type="entry name" value="Cupredoxin"/>
</dbReference>
<organism evidence="7 8">
    <name type="scientific">Trichogramma brassicae</name>
    <dbReference type="NCBI Taxonomy" id="86971"/>
    <lineage>
        <taxon>Eukaryota</taxon>
        <taxon>Metazoa</taxon>
        <taxon>Ecdysozoa</taxon>
        <taxon>Arthropoda</taxon>
        <taxon>Hexapoda</taxon>
        <taxon>Insecta</taxon>
        <taxon>Pterygota</taxon>
        <taxon>Neoptera</taxon>
        <taxon>Endopterygota</taxon>
        <taxon>Hymenoptera</taxon>
        <taxon>Apocrita</taxon>
        <taxon>Proctotrupomorpha</taxon>
        <taxon>Chalcidoidea</taxon>
        <taxon>Trichogrammatidae</taxon>
        <taxon>Trichogramma</taxon>
    </lineage>
</organism>
<evidence type="ECO:0000256" key="2">
    <source>
        <dbReference type="ARBA" id="ARBA00022723"/>
    </source>
</evidence>
<evidence type="ECO:0000256" key="1">
    <source>
        <dbReference type="ARBA" id="ARBA00010609"/>
    </source>
</evidence>
<evidence type="ECO:0000313" key="8">
    <source>
        <dbReference type="Proteomes" id="UP000479190"/>
    </source>
</evidence>